<dbReference type="Proteomes" id="UP000193431">
    <property type="component" value="Chromosome"/>
</dbReference>
<organism evidence="1 2">
    <name type="scientific">Nonlabens spongiae</name>
    <dbReference type="NCBI Taxonomy" id="331648"/>
    <lineage>
        <taxon>Bacteria</taxon>
        <taxon>Pseudomonadati</taxon>
        <taxon>Bacteroidota</taxon>
        <taxon>Flavobacteriia</taxon>
        <taxon>Flavobacteriales</taxon>
        <taxon>Flavobacteriaceae</taxon>
        <taxon>Nonlabens</taxon>
    </lineage>
</organism>
<dbReference type="OrthoDB" id="659408at2"/>
<protein>
    <submittedName>
        <fullName evidence="1">Alpha/beta hydrolase</fullName>
    </submittedName>
</protein>
<proteinExistence type="predicted"/>
<gene>
    <name evidence="1" type="ORF">BST97_03995</name>
</gene>
<sequence>MAASPMIYEHIKLPQDCFECHFLEWIIPDVDETLENYCRRFCKMIQDENPILIGTSFGGVIVQEMAKMMKVDRVVIISSIKSSLEFPRRMKLARSTGLHKLLPTSLVEKSELLLKYNLGISKRKLELYHNYLSVKNQYYLDWALDKIISWQQIEPIKNLIHIHGDKDPVFPIKYIKNCITVPGGTHVMIIHRYRWFNENLPGLLS</sequence>
<keyword evidence="2" id="KW-1185">Reference proteome</keyword>
<dbReference type="AlphaFoldDB" id="A0A1W6MP35"/>
<name>A0A1W6MP35_9FLAO</name>
<reference evidence="1 2" key="1">
    <citation type="submission" date="2016-11" db="EMBL/GenBank/DDBJ databases">
        <title>Trade-off between light-utilization and light-protection in marine flavobacteria.</title>
        <authorList>
            <person name="Kumagai Y."/>
        </authorList>
    </citation>
    <scope>NUCLEOTIDE SEQUENCE [LARGE SCALE GENOMIC DNA]</scope>
    <source>
        <strain evidence="1 2">JCM 13191</strain>
    </source>
</reference>
<dbReference type="InterPro" id="IPR029058">
    <property type="entry name" value="AB_hydrolase_fold"/>
</dbReference>
<evidence type="ECO:0000313" key="1">
    <source>
        <dbReference type="EMBL" id="ARN79368.1"/>
    </source>
</evidence>
<dbReference type="STRING" id="331648.BST97_03995"/>
<dbReference type="EMBL" id="CP019344">
    <property type="protein sequence ID" value="ARN79368.1"/>
    <property type="molecule type" value="Genomic_DNA"/>
</dbReference>
<dbReference type="Gene3D" id="3.40.50.1820">
    <property type="entry name" value="alpha/beta hydrolase"/>
    <property type="match status" value="1"/>
</dbReference>
<keyword evidence="1" id="KW-0378">Hydrolase</keyword>
<evidence type="ECO:0000313" key="2">
    <source>
        <dbReference type="Proteomes" id="UP000193431"/>
    </source>
</evidence>
<dbReference type="SUPFAM" id="SSF53474">
    <property type="entry name" value="alpha/beta-Hydrolases"/>
    <property type="match status" value="1"/>
</dbReference>
<accession>A0A1W6MP35</accession>
<dbReference type="GO" id="GO:0016787">
    <property type="term" value="F:hydrolase activity"/>
    <property type="evidence" value="ECO:0007669"/>
    <property type="project" value="UniProtKB-KW"/>
</dbReference>